<keyword evidence="3" id="KW-1185">Reference proteome</keyword>
<evidence type="ECO:0000256" key="1">
    <source>
        <dbReference type="SAM" id="SignalP"/>
    </source>
</evidence>
<feature type="chain" id="PRO_5031043398" evidence="1">
    <location>
        <begin position="26"/>
        <end position="157"/>
    </location>
</feature>
<gene>
    <name evidence="2" type="ORF">HDF09_001159</name>
</gene>
<keyword evidence="1" id="KW-0732">Signal</keyword>
<feature type="signal peptide" evidence="1">
    <location>
        <begin position="1"/>
        <end position="25"/>
    </location>
</feature>
<comment type="caution">
    <text evidence="2">The sequence shown here is derived from an EMBL/GenBank/DDBJ whole genome shotgun (WGS) entry which is preliminary data.</text>
</comment>
<dbReference type="AlphaFoldDB" id="A0A7W8IFZ5"/>
<dbReference type="EMBL" id="JACHDY010000001">
    <property type="protein sequence ID" value="MBB5316509.1"/>
    <property type="molecule type" value="Genomic_DNA"/>
</dbReference>
<proteinExistence type="predicted"/>
<name>A0A7W8IFZ5_9BACT</name>
<dbReference type="Proteomes" id="UP000568106">
    <property type="component" value="Unassembled WGS sequence"/>
</dbReference>
<reference evidence="2" key="1">
    <citation type="submission" date="2020-08" db="EMBL/GenBank/DDBJ databases">
        <title>Genomic Encyclopedia of Type Strains, Phase IV (KMG-V): Genome sequencing to study the core and pangenomes of soil and plant-associated prokaryotes.</title>
        <authorList>
            <person name="Whitman W."/>
        </authorList>
    </citation>
    <scope>NUCLEOTIDE SEQUENCE [LARGE SCALE GENOMIC DNA]</scope>
    <source>
        <strain evidence="2">M8UP27</strain>
    </source>
</reference>
<sequence>MNLRIKLAQLILISSVLLLPARGIAQTPTVDLDKSIDLSVGSHVKVQQLLFNLQQAVAKHNPAAVAALVHYPIKVNPGKRPITIKSPKAFIKDYDRIITSDISSVILKQKYDALFVNSQGVMLGDGEVWITGFCLDKNCKNSDIKIGTIQDTTNLKP</sequence>
<protein>
    <submittedName>
        <fullName evidence="2">Uncharacterized protein</fullName>
    </submittedName>
</protein>
<evidence type="ECO:0000313" key="3">
    <source>
        <dbReference type="Proteomes" id="UP000568106"/>
    </source>
</evidence>
<organism evidence="2 3">
    <name type="scientific">Tunturiibacter empetritectus</name>
    <dbReference type="NCBI Taxonomy" id="3069691"/>
    <lineage>
        <taxon>Bacteria</taxon>
        <taxon>Pseudomonadati</taxon>
        <taxon>Acidobacteriota</taxon>
        <taxon>Terriglobia</taxon>
        <taxon>Terriglobales</taxon>
        <taxon>Acidobacteriaceae</taxon>
        <taxon>Tunturiibacter</taxon>
    </lineage>
</organism>
<accession>A0A7W8IFZ5</accession>
<evidence type="ECO:0000313" key="2">
    <source>
        <dbReference type="EMBL" id="MBB5316509.1"/>
    </source>
</evidence>